<feature type="compositionally biased region" description="Basic and acidic residues" evidence="7">
    <location>
        <begin position="261"/>
        <end position="271"/>
    </location>
</feature>
<evidence type="ECO:0000256" key="7">
    <source>
        <dbReference type="SAM" id="MobiDB-lite"/>
    </source>
</evidence>
<evidence type="ECO:0000256" key="2">
    <source>
        <dbReference type="ARBA" id="ARBA00022618"/>
    </source>
</evidence>
<evidence type="ECO:0000256" key="1">
    <source>
        <dbReference type="ARBA" id="ARBA00010589"/>
    </source>
</evidence>
<sequence>MIYTAIDTFYLTDEQLRDSPSRKDGIDEATETALRVYGCDLIQESGILLKLPQAVMATAQVLFHRFYCKKSFVRFSVKRVAASCVWLAGKLEESPRRSKHIIIVFHRMECRRESITIEHLDVFSKKYSDLKHDLVRTERHLLKEMGFICHVEHPHKFISNYLATLEAPELTQEAWSLANDSLRTTLCVRFKSEVVACGVVYAAARRHRVPLPEDPPWWTVFDADEAGIQEVCRVLSHLYSLPKSQYIQVYKDNDSFTVRRTSDANASKESHATAVVSDKGTPIPSSSSQEKDSLIKAGSDRVKEKSDDESKPLPAELNGKEDPAVNSKSEKSESNVDRTRERERDRSRGRDRDSRVRDSDRDSKGRDSDRERERDREADRDMQRRHHSKDRSSGYSDKEKSRHRSSRDRGDHYSSHSRVPSTWSFRTGITKLLEMQPHCLDVCNSKAKSRKMTNNSRPCQASYDGFLATL</sequence>
<reference evidence="9" key="2">
    <citation type="submission" date="2021-02" db="EMBL/GenBank/DDBJ databases">
        <authorList>
            <person name="Kimball J.A."/>
            <person name="Haas M.W."/>
            <person name="Macchietto M."/>
            <person name="Kono T."/>
            <person name="Duquette J."/>
            <person name="Shao M."/>
        </authorList>
    </citation>
    <scope>NUCLEOTIDE SEQUENCE</scope>
    <source>
        <tissue evidence="9">Fresh leaf tissue</tissue>
    </source>
</reference>
<dbReference type="GO" id="GO:0006357">
    <property type="term" value="P:regulation of transcription by RNA polymerase II"/>
    <property type="evidence" value="ECO:0007669"/>
    <property type="project" value="InterPro"/>
</dbReference>
<name>A0A8J5RGB3_ZIZPA</name>
<dbReference type="PIRSF" id="PIRSF036580">
    <property type="entry name" value="Cyclin_L"/>
    <property type="match status" value="1"/>
</dbReference>
<dbReference type="Pfam" id="PF21797">
    <property type="entry name" value="CycT2-like_C"/>
    <property type="match status" value="1"/>
</dbReference>
<organism evidence="9 10">
    <name type="scientific">Zizania palustris</name>
    <name type="common">Northern wild rice</name>
    <dbReference type="NCBI Taxonomy" id="103762"/>
    <lineage>
        <taxon>Eukaryota</taxon>
        <taxon>Viridiplantae</taxon>
        <taxon>Streptophyta</taxon>
        <taxon>Embryophyta</taxon>
        <taxon>Tracheophyta</taxon>
        <taxon>Spermatophyta</taxon>
        <taxon>Magnoliopsida</taxon>
        <taxon>Liliopsida</taxon>
        <taxon>Poales</taxon>
        <taxon>Poaceae</taxon>
        <taxon>BOP clade</taxon>
        <taxon>Oryzoideae</taxon>
        <taxon>Oryzeae</taxon>
        <taxon>Zizaniinae</taxon>
        <taxon>Zizania</taxon>
    </lineage>
</organism>
<comment type="similarity">
    <text evidence="1">Belongs to the cyclin family. Cyclin L subfamily.</text>
</comment>
<dbReference type="FunFam" id="1.10.472.10:FF:000031">
    <property type="entry name" value="cyclin-L1-1-like isoform X1"/>
    <property type="match status" value="1"/>
</dbReference>
<dbReference type="GO" id="GO:0051301">
    <property type="term" value="P:cell division"/>
    <property type="evidence" value="ECO:0007669"/>
    <property type="project" value="UniProtKB-KW"/>
</dbReference>
<gene>
    <name evidence="9" type="ORF">GUJ93_ZPchr0008g13516</name>
</gene>
<dbReference type="FunFam" id="1.10.472.10:FF:000068">
    <property type="entry name" value="Cyclin-L1-1 isoform A"/>
    <property type="match status" value="1"/>
</dbReference>
<accession>A0A8J5RGB3</accession>
<dbReference type="InterPro" id="IPR013763">
    <property type="entry name" value="Cyclin-like_dom"/>
</dbReference>
<evidence type="ECO:0000256" key="6">
    <source>
        <dbReference type="RuleBase" id="RU000383"/>
    </source>
</evidence>
<feature type="compositionally biased region" description="Basic and acidic residues" evidence="7">
    <location>
        <begin position="289"/>
        <end position="311"/>
    </location>
</feature>
<feature type="domain" description="Cyclin-like" evidence="8">
    <location>
        <begin position="40"/>
        <end position="143"/>
    </location>
</feature>
<proteinExistence type="inferred from homology"/>
<evidence type="ECO:0000313" key="10">
    <source>
        <dbReference type="Proteomes" id="UP000729402"/>
    </source>
</evidence>
<dbReference type="PANTHER" id="PTHR10026">
    <property type="entry name" value="CYCLIN"/>
    <property type="match status" value="1"/>
</dbReference>
<evidence type="ECO:0000313" key="9">
    <source>
        <dbReference type="EMBL" id="KAG8045149.1"/>
    </source>
</evidence>
<dbReference type="SMART" id="SM00385">
    <property type="entry name" value="CYCLIN"/>
    <property type="match status" value="2"/>
</dbReference>
<comment type="caution">
    <text evidence="9">The sequence shown here is derived from an EMBL/GenBank/DDBJ whole genome shotgun (WGS) entry which is preliminary data.</text>
</comment>
<dbReference type="InterPro" id="IPR043198">
    <property type="entry name" value="Cyclin/Ssn8"/>
</dbReference>
<evidence type="ECO:0000256" key="5">
    <source>
        <dbReference type="ARBA" id="ARBA00073269"/>
    </source>
</evidence>
<keyword evidence="10" id="KW-1185">Reference proteome</keyword>
<dbReference type="GO" id="GO:0016538">
    <property type="term" value="F:cyclin-dependent protein serine/threonine kinase regulator activity"/>
    <property type="evidence" value="ECO:0007669"/>
    <property type="project" value="InterPro"/>
</dbReference>
<keyword evidence="4" id="KW-0131">Cell cycle</keyword>
<evidence type="ECO:0000256" key="3">
    <source>
        <dbReference type="ARBA" id="ARBA00023127"/>
    </source>
</evidence>
<protein>
    <recommendedName>
        <fullName evidence="5">Cyclin-L1-1</fullName>
    </recommendedName>
</protein>
<dbReference type="OrthoDB" id="10264655at2759"/>
<reference evidence="9" key="1">
    <citation type="journal article" date="2021" name="bioRxiv">
        <title>Whole Genome Assembly and Annotation of Northern Wild Rice, Zizania palustris L., Supports a Whole Genome Duplication in the Zizania Genus.</title>
        <authorList>
            <person name="Haas M."/>
            <person name="Kono T."/>
            <person name="Macchietto M."/>
            <person name="Millas R."/>
            <person name="McGilp L."/>
            <person name="Shao M."/>
            <person name="Duquette J."/>
            <person name="Hirsch C.N."/>
            <person name="Kimball J."/>
        </authorList>
    </citation>
    <scope>NUCLEOTIDE SEQUENCE</scope>
    <source>
        <tissue evidence="9">Fresh leaf tissue</tissue>
    </source>
</reference>
<keyword evidence="2" id="KW-0132">Cell division</keyword>
<keyword evidence="3 6" id="KW-0195">Cyclin</keyword>
<feature type="compositionally biased region" description="Basic and acidic residues" evidence="7">
    <location>
        <begin position="318"/>
        <end position="382"/>
    </location>
</feature>
<feature type="domain" description="Cyclin-like" evidence="8">
    <location>
        <begin position="156"/>
        <end position="240"/>
    </location>
</feature>
<feature type="region of interest" description="Disordered" evidence="7">
    <location>
        <begin position="261"/>
        <end position="420"/>
    </location>
</feature>
<evidence type="ECO:0000259" key="8">
    <source>
        <dbReference type="SMART" id="SM00385"/>
    </source>
</evidence>
<dbReference type="InterPro" id="IPR006671">
    <property type="entry name" value="Cyclin_N"/>
</dbReference>
<dbReference type="Pfam" id="PF00134">
    <property type="entry name" value="Cyclin_N"/>
    <property type="match status" value="1"/>
</dbReference>
<dbReference type="Proteomes" id="UP000729402">
    <property type="component" value="Unassembled WGS sequence"/>
</dbReference>
<dbReference type="EMBL" id="JAAALK010000290">
    <property type="protein sequence ID" value="KAG8045149.1"/>
    <property type="molecule type" value="Genomic_DNA"/>
</dbReference>
<feature type="compositionally biased region" description="Basic and acidic residues" evidence="7">
    <location>
        <begin position="390"/>
        <end position="400"/>
    </location>
</feature>
<evidence type="ECO:0000256" key="4">
    <source>
        <dbReference type="ARBA" id="ARBA00023306"/>
    </source>
</evidence>
<dbReference type="AlphaFoldDB" id="A0A8J5RGB3"/>